<keyword evidence="1" id="KW-0175">Coiled coil</keyword>
<dbReference type="AlphaFoldDB" id="A0A9R1V532"/>
<dbReference type="EMBL" id="NBSK02000007">
    <property type="protein sequence ID" value="KAJ0198528.1"/>
    <property type="molecule type" value="Genomic_DNA"/>
</dbReference>
<dbReference type="Proteomes" id="UP000235145">
    <property type="component" value="Unassembled WGS sequence"/>
</dbReference>
<reference evidence="3 4" key="1">
    <citation type="journal article" date="2017" name="Nat. Commun.">
        <title>Genome assembly with in vitro proximity ligation data and whole-genome triplication in lettuce.</title>
        <authorList>
            <person name="Reyes-Chin-Wo S."/>
            <person name="Wang Z."/>
            <person name="Yang X."/>
            <person name="Kozik A."/>
            <person name="Arikit S."/>
            <person name="Song C."/>
            <person name="Xia L."/>
            <person name="Froenicke L."/>
            <person name="Lavelle D.O."/>
            <person name="Truco M.J."/>
            <person name="Xia R."/>
            <person name="Zhu S."/>
            <person name="Xu C."/>
            <person name="Xu H."/>
            <person name="Xu X."/>
            <person name="Cox K."/>
            <person name="Korf I."/>
            <person name="Meyers B.C."/>
            <person name="Michelmore R.W."/>
        </authorList>
    </citation>
    <scope>NUCLEOTIDE SEQUENCE [LARGE SCALE GENOMIC DNA]</scope>
    <source>
        <strain evidence="4">cv. Salinas</strain>
        <tissue evidence="3">Seedlings</tissue>
    </source>
</reference>
<feature type="region of interest" description="Disordered" evidence="2">
    <location>
        <begin position="1"/>
        <end position="70"/>
    </location>
</feature>
<proteinExistence type="predicted"/>
<accession>A0A9R1V532</accession>
<evidence type="ECO:0000313" key="4">
    <source>
        <dbReference type="Proteomes" id="UP000235145"/>
    </source>
</evidence>
<name>A0A9R1V532_LACSA</name>
<feature type="coiled-coil region" evidence="1">
    <location>
        <begin position="122"/>
        <end position="229"/>
    </location>
</feature>
<keyword evidence="4" id="KW-1185">Reference proteome</keyword>
<comment type="caution">
    <text evidence="3">The sequence shown here is derived from an EMBL/GenBank/DDBJ whole genome shotgun (WGS) entry which is preliminary data.</text>
</comment>
<feature type="compositionally biased region" description="Basic and acidic residues" evidence="2">
    <location>
        <begin position="1"/>
        <end position="11"/>
    </location>
</feature>
<gene>
    <name evidence="3" type="ORF">LSAT_V11C700366820</name>
</gene>
<evidence type="ECO:0000256" key="1">
    <source>
        <dbReference type="SAM" id="Coils"/>
    </source>
</evidence>
<protein>
    <submittedName>
        <fullName evidence="3">Uncharacterized protein</fullName>
    </submittedName>
</protein>
<organism evidence="3 4">
    <name type="scientific">Lactuca sativa</name>
    <name type="common">Garden lettuce</name>
    <dbReference type="NCBI Taxonomy" id="4236"/>
    <lineage>
        <taxon>Eukaryota</taxon>
        <taxon>Viridiplantae</taxon>
        <taxon>Streptophyta</taxon>
        <taxon>Embryophyta</taxon>
        <taxon>Tracheophyta</taxon>
        <taxon>Spermatophyta</taxon>
        <taxon>Magnoliopsida</taxon>
        <taxon>eudicotyledons</taxon>
        <taxon>Gunneridae</taxon>
        <taxon>Pentapetalae</taxon>
        <taxon>asterids</taxon>
        <taxon>campanulids</taxon>
        <taxon>Asterales</taxon>
        <taxon>Asteraceae</taxon>
        <taxon>Cichorioideae</taxon>
        <taxon>Cichorieae</taxon>
        <taxon>Lactucinae</taxon>
        <taxon>Lactuca</taxon>
    </lineage>
</organism>
<feature type="compositionally biased region" description="Low complexity" evidence="2">
    <location>
        <begin position="51"/>
        <end position="68"/>
    </location>
</feature>
<evidence type="ECO:0000256" key="2">
    <source>
        <dbReference type="SAM" id="MobiDB-lite"/>
    </source>
</evidence>
<evidence type="ECO:0000313" key="3">
    <source>
        <dbReference type="EMBL" id="KAJ0198528.1"/>
    </source>
</evidence>
<sequence length="232" mass="25314">MVKATQKDHAQPDIVTALDTIPTTTTTTTTTKPDFTIPNPPLTKSPVTTEPRPSSKPLSPTPSTETTPILGGEDLEFDSIYFKAALKALFSSVVTEHSATLSAAAKAIEASTSQCQQASLAVDASTKECKEATAKVDKLVLESHLFLDSLQAAVENLQKRQAIKEANETLHANVSKRLTQLEAELAVENQIMDELHGRRAQLKLQTHKLRTANVEINDLKSEREVISDRFEP</sequence>